<dbReference type="RefSeq" id="WP_119877287.1">
    <property type="nucleotide sequence ID" value="NZ_PVUW01000011.1"/>
</dbReference>
<name>A0A9P2F782_LISMN</name>
<evidence type="ECO:0000313" key="2">
    <source>
        <dbReference type="Proteomes" id="UP000365297"/>
    </source>
</evidence>
<dbReference type="Pfam" id="PF06114">
    <property type="entry name" value="Peptidase_M78"/>
    <property type="match status" value="1"/>
</dbReference>
<dbReference type="AlphaFoldDB" id="A0A9P2F782"/>
<dbReference type="Proteomes" id="UP000365297">
    <property type="component" value="Unassembled WGS sequence"/>
</dbReference>
<sequence length="105" mass="11976">MEKIKVGGIWYEIKEVPAVDIAGDKNYLGACDYENQIIEILGSLPETRKRQVLIHELTHAILYEAGYQEHDEELVERFSIVAYQVIEDLGKGEEKIWQKGNTPTG</sequence>
<organism evidence="1 2">
    <name type="scientific">Listeria monocytogenes</name>
    <dbReference type="NCBI Taxonomy" id="1639"/>
    <lineage>
        <taxon>Bacteria</taxon>
        <taxon>Bacillati</taxon>
        <taxon>Bacillota</taxon>
        <taxon>Bacilli</taxon>
        <taxon>Bacillales</taxon>
        <taxon>Listeriaceae</taxon>
        <taxon>Listeria</taxon>
    </lineage>
</organism>
<comment type="caution">
    <text evidence="1">The sequence shown here is derived from an EMBL/GenBank/DDBJ whole genome shotgun (WGS) entry which is preliminary data.</text>
</comment>
<evidence type="ECO:0000313" key="1">
    <source>
        <dbReference type="EMBL" id="EAC5550236.1"/>
    </source>
</evidence>
<protein>
    <submittedName>
        <fullName evidence="1">ImmA/IrrE family metallo-endopeptidase</fullName>
    </submittedName>
</protein>
<reference evidence="1 2" key="1">
    <citation type="submission" date="2018-06" db="EMBL/GenBank/DDBJ databases">
        <authorList>
            <consortium name="GenomeTrakr: Next Generation Sequencing Network for Food Pathogen Tracability"/>
        </authorList>
    </citation>
    <scope>NUCLEOTIDE SEQUENCE [LARGE SCALE GENOMIC DNA]</scope>
    <source>
        <strain evidence="1 2">FDA00007096</strain>
    </source>
</reference>
<gene>
    <name evidence="1" type="ORF">ARY78_07335</name>
</gene>
<dbReference type="EMBL" id="AAAIXK010000003">
    <property type="protein sequence ID" value="EAC5550236.1"/>
    <property type="molecule type" value="Genomic_DNA"/>
</dbReference>
<dbReference type="InterPro" id="IPR010359">
    <property type="entry name" value="IrrE_HExxH"/>
</dbReference>
<proteinExistence type="predicted"/>
<accession>A0A9P2F782</accession>